<proteinExistence type="predicted"/>
<evidence type="ECO:0000313" key="2">
    <source>
        <dbReference type="Proteomes" id="UP000321513"/>
    </source>
</evidence>
<evidence type="ECO:0000313" key="1">
    <source>
        <dbReference type="EMBL" id="GEO07848.1"/>
    </source>
</evidence>
<keyword evidence="2" id="KW-1185">Reference proteome</keyword>
<dbReference type="Pfam" id="PF11009">
    <property type="entry name" value="BrxC"/>
    <property type="match status" value="1"/>
</dbReference>
<dbReference type="EMBL" id="BJYT01000001">
    <property type="protein sequence ID" value="GEO07848.1"/>
    <property type="molecule type" value="Genomic_DNA"/>
</dbReference>
<comment type="caution">
    <text evidence="1">The sequence shown here is derived from an EMBL/GenBank/DDBJ whole genome shotgun (WGS) entry which is preliminary data.</text>
</comment>
<organism evidence="1 2">
    <name type="scientific">Segetibacter aerophilus</name>
    <dbReference type="NCBI Taxonomy" id="670293"/>
    <lineage>
        <taxon>Bacteria</taxon>
        <taxon>Pseudomonadati</taxon>
        <taxon>Bacteroidota</taxon>
        <taxon>Chitinophagia</taxon>
        <taxon>Chitinophagales</taxon>
        <taxon>Chitinophagaceae</taxon>
        <taxon>Segetibacter</taxon>
    </lineage>
</organism>
<sequence>MKIAKGYKNDKMEFKPLENTSQLEKIGEATGTNIIFKHNTTCPISKSVKQKLEQEGDLLPPNTPVFILDLLSHRDISNEVAERFDVPHQSPQLLLIKDGKSIYDEALYDISAKGVADALETSR</sequence>
<dbReference type="Gene3D" id="3.40.30.10">
    <property type="entry name" value="Glutaredoxin"/>
    <property type="match status" value="1"/>
</dbReference>
<protein>
    <submittedName>
        <fullName evidence="1">Thioredoxin family protein</fullName>
    </submittedName>
</protein>
<reference evidence="1 2" key="1">
    <citation type="submission" date="2019-07" db="EMBL/GenBank/DDBJ databases">
        <title>Whole genome shotgun sequence of Segetibacter aerophilus NBRC 106135.</title>
        <authorList>
            <person name="Hosoyama A."/>
            <person name="Uohara A."/>
            <person name="Ohji S."/>
            <person name="Ichikawa N."/>
        </authorList>
    </citation>
    <scope>NUCLEOTIDE SEQUENCE [LARGE SCALE GENOMIC DNA]</scope>
    <source>
        <strain evidence="1 2">NBRC 106135</strain>
    </source>
</reference>
<name>A0A512B7C0_9BACT</name>
<dbReference type="SUPFAM" id="SSF52833">
    <property type="entry name" value="Thioredoxin-like"/>
    <property type="match status" value="1"/>
</dbReference>
<dbReference type="Proteomes" id="UP000321513">
    <property type="component" value="Unassembled WGS sequence"/>
</dbReference>
<dbReference type="InterPro" id="IPR022551">
    <property type="entry name" value="BrxC"/>
</dbReference>
<dbReference type="AlphaFoldDB" id="A0A512B7C0"/>
<accession>A0A512B7C0</accession>
<gene>
    <name evidence="1" type="primary">ytxJ</name>
    <name evidence="1" type="ORF">SAE01_03440</name>
</gene>
<dbReference type="RefSeq" id="WP_218029044.1">
    <property type="nucleotide sequence ID" value="NZ_BJYT01000001.1"/>
</dbReference>
<dbReference type="InterPro" id="IPR036249">
    <property type="entry name" value="Thioredoxin-like_sf"/>
</dbReference>
<dbReference type="NCBIfam" id="TIGR04019">
    <property type="entry name" value="B_thiol_YtxJ"/>
    <property type="match status" value="1"/>
</dbReference>